<dbReference type="CDD" id="cd03219">
    <property type="entry name" value="ABC_Mj1267_LivG_branched"/>
    <property type="match status" value="1"/>
</dbReference>
<evidence type="ECO:0000313" key="5">
    <source>
        <dbReference type="EMBL" id="MCY0149632.1"/>
    </source>
</evidence>
<sequence length="250" mass="26530">MTLQINGVSKRFGGLKAVHEVTTSIGNCTIHSIIGPNGAGKTTLFNLVTGALAPDAGKVYFDGKDITGWAPNRLAGIGIARTFQRTSIFKDLSVQENVALAVRSRRGMNQSILRSASLEAEISDEVYAILDNVGLMGRATMKAGALAHGIQRALDIAIGLALKPRIVLMDEPLAGMSRGDRETVAGIIIKLKEDLGLTVVVVEHDVGMVMRLSDTITVMQHGMIIAEGTPAAIRENEAVKNAYLHGSFAA</sequence>
<keyword evidence="2" id="KW-0547">Nucleotide-binding</keyword>
<dbReference type="PROSITE" id="PS50893">
    <property type="entry name" value="ABC_TRANSPORTER_2"/>
    <property type="match status" value="1"/>
</dbReference>
<comment type="caution">
    <text evidence="5">The sequence shown here is derived from an EMBL/GenBank/DDBJ whole genome shotgun (WGS) entry which is preliminary data.</text>
</comment>
<dbReference type="Gene3D" id="3.40.50.300">
    <property type="entry name" value="P-loop containing nucleotide triphosphate hydrolases"/>
    <property type="match status" value="1"/>
</dbReference>
<keyword evidence="6" id="KW-1185">Reference proteome</keyword>
<reference evidence="5" key="1">
    <citation type="submission" date="2022-10" db="EMBL/GenBank/DDBJ databases">
        <title>Hoeflea sp. G2-23, isolated from marine algae.</title>
        <authorList>
            <person name="Kristyanto S."/>
            <person name="Kim J.M."/>
            <person name="Jeon C.O."/>
        </authorList>
    </citation>
    <scope>NUCLEOTIDE SEQUENCE</scope>
    <source>
        <strain evidence="5">G2-23</strain>
    </source>
</reference>
<evidence type="ECO:0000256" key="3">
    <source>
        <dbReference type="ARBA" id="ARBA00022840"/>
    </source>
</evidence>
<dbReference type="EMBL" id="JAOVZR010000001">
    <property type="protein sequence ID" value="MCY0149632.1"/>
    <property type="molecule type" value="Genomic_DNA"/>
</dbReference>
<evidence type="ECO:0000313" key="6">
    <source>
        <dbReference type="Proteomes" id="UP001073227"/>
    </source>
</evidence>
<dbReference type="InterPro" id="IPR003439">
    <property type="entry name" value="ABC_transporter-like_ATP-bd"/>
</dbReference>
<dbReference type="PANTHER" id="PTHR45772:SF9">
    <property type="entry name" value="CONSERVED COMPONENT OF ABC TRANSPORTER FOR NATURAL AMINO ACIDS"/>
    <property type="match status" value="1"/>
</dbReference>
<dbReference type="Proteomes" id="UP001073227">
    <property type="component" value="Unassembled WGS sequence"/>
</dbReference>
<dbReference type="SUPFAM" id="SSF52540">
    <property type="entry name" value="P-loop containing nucleoside triphosphate hydrolases"/>
    <property type="match status" value="1"/>
</dbReference>
<name>A0ABT3ZCV6_9HYPH</name>
<keyword evidence="3 5" id="KW-0067">ATP-binding</keyword>
<protein>
    <submittedName>
        <fullName evidence="5">ABC transporter ATP-binding protein</fullName>
    </submittedName>
</protein>
<accession>A0ABT3ZCV6</accession>
<dbReference type="PANTHER" id="PTHR45772">
    <property type="entry name" value="CONSERVED COMPONENT OF ABC TRANSPORTER FOR NATURAL AMINO ACIDS-RELATED"/>
    <property type="match status" value="1"/>
</dbReference>
<evidence type="ECO:0000259" key="4">
    <source>
        <dbReference type="PROSITE" id="PS50893"/>
    </source>
</evidence>
<dbReference type="RefSeq" id="WP_267655083.1">
    <property type="nucleotide sequence ID" value="NZ_JAOVZR010000001.1"/>
</dbReference>
<dbReference type="Pfam" id="PF00005">
    <property type="entry name" value="ABC_tran"/>
    <property type="match status" value="1"/>
</dbReference>
<proteinExistence type="predicted"/>
<dbReference type="InterPro" id="IPR032823">
    <property type="entry name" value="BCA_ABC_TP_C"/>
</dbReference>
<gene>
    <name evidence="5" type="ORF">OEG84_18445</name>
</gene>
<dbReference type="GO" id="GO:0005524">
    <property type="term" value="F:ATP binding"/>
    <property type="evidence" value="ECO:0007669"/>
    <property type="project" value="UniProtKB-KW"/>
</dbReference>
<feature type="domain" description="ABC transporter" evidence="4">
    <location>
        <begin position="3"/>
        <end position="246"/>
    </location>
</feature>
<dbReference type="Pfam" id="PF12399">
    <property type="entry name" value="BCA_ABC_TP_C"/>
    <property type="match status" value="1"/>
</dbReference>
<dbReference type="InterPro" id="IPR051120">
    <property type="entry name" value="ABC_AA/LPS_Transport"/>
</dbReference>
<evidence type="ECO:0000256" key="2">
    <source>
        <dbReference type="ARBA" id="ARBA00022741"/>
    </source>
</evidence>
<organism evidence="5 6">
    <name type="scientific">Hoeflea algicola</name>
    <dbReference type="NCBI Taxonomy" id="2983763"/>
    <lineage>
        <taxon>Bacteria</taxon>
        <taxon>Pseudomonadati</taxon>
        <taxon>Pseudomonadota</taxon>
        <taxon>Alphaproteobacteria</taxon>
        <taxon>Hyphomicrobiales</taxon>
        <taxon>Rhizobiaceae</taxon>
        <taxon>Hoeflea</taxon>
    </lineage>
</organism>
<keyword evidence="1" id="KW-0813">Transport</keyword>
<dbReference type="InterPro" id="IPR027417">
    <property type="entry name" value="P-loop_NTPase"/>
</dbReference>
<evidence type="ECO:0000256" key="1">
    <source>
        <dbReference type="ARBA" id="ARBA00022448"/>
    </source>
</evidence>